<keyword evidence="3" id="KW-1185">Reference proteome</keyword>
<feature type="domain" description="Protein kinase" evidence="1">
    <location>
        <begin position="1"/>
        <end position="159"/>
    </location>
</feature>
<dbReference type="PANTHER" id="PTHR44167">
    <property type="entry name" value="OVARIAN-SPECIFIC SERINE/THREONINE-PROTEIN KINASE LOK-RELATED"/>
    <property type="match status" value="1"/>
</dbReference>
<feature type="non-terminal residue" evidence="2">
    <location>
        <position position="159"/>
    </location>
</feature>
<name>A0A2J6TBY6_9HELO</name>
<dbReference type="RefSeq" id="XP_024737430.1">
    <property type="nucleotide sequence ID" value="XM_024873478.1"/>
</dbReference>
<organism evidence="2 3">
    <name type="scientific">Hyaloscypha bicolor E</name>
    <dbReference type="NCBI Taxonomy" id="1095630"/>
    <lineage>
        <taxon>Eukaryota</taxon>
        <taxon>Fungi</taxon>
        <taxon>Dikarya</taxon>
        <taxon>Ascomycota</taxon>
        <taxon>Pezizomycotina</taxon>
        <taxon>Leotiomycetes</taxon>
        <taxon>Helotiales</taxon>
        <taxon>Hyaloscyphaceae</taxon>
        <taxon>Hyaloscypha</taxon>
        <taxon>Hyaloscypha bicolor</taxon>
    </lineage>
</organism>
<dbReference type="SMART" id="SM00220">
    <property type="entry name" value="S_TKc"/>
    <property type="match status" value="1"/>
</dbReference>
<protein>
    <submittedName>
        <fullName evidence="2">Kinase-like protein</fullName>
    </submittedName>
</protein>
<reference evidence="2 3" key="1">
    <citation type="submission" date="2016-04" db="EMBL/GenBank/DDBJ databases">
        <title>A degradative enzymes factory behind the ericoid mycorrhizal symbiosis.</title>
        <authorList>
            <consortium name="DOE Joint Genome Institute"/>
            <person name="Martino E."/>
            <person name="Morin E."/>
            <person name="Grelet G."/>
            <person name="Kuo A."/>
            <person name="Kohler A."/>
            <person name="Daghino S."/>
            <person name="Barry K."/>
            <person name="Choi C."/>
            <person name="Cichocki N."/>
            <person name="Clum A."/>
            <person name="Copeland A."/>
            <person name="Hainaut M."/>
            <person name="Haridas S."/>
            <person name="Labutti K."/>
            <person name="Lindquist E."/>
            <person name="Lipzen A."/>
            <person name="Khouja H.-R."/>
            <person name="Murat C."/>
            <person name="Ohm R."/>
            <person name="Olson A."/>
            <person name="Spatafora J."/>
            <person name="Veneault-Fourrey C."/>
            <person name="Henrissat B."/>
            <person name="Grigoriev I."/>
            <person name="Martin F."/>
            <person name="Perotto S."/>
        </authorList>
    </citation>
    <scope>NUCLEOTIDE SEQUENCE [LARGE SCALE GENOMIC DNA]</scope>
    <source>
        <strain evidence="2 3">E</strain>
    </source>
</reference>
<sequence length="159" mass="18143">EKKKGFLAELRILRHAQHPHVIKILYAYIFDGLSDQKYAAIVMMRGKTFPESFSTWKPEKMYQAMECLAGALDYLHAIGIRHRDIKPQNILFDNKKPYFPYFADFGISRMALIKTLSTTKPFAEKGRTAQFCAPEVEDGGSRGRSADVFSLATVFVEML</sequence>
<dbReference type="OrthoDB" id="4062651at2759"/>
<dbReference type="Pfam" id="PF00069">
    <property type="entry name" value="Pkinase"/>
    <property type="match status" value="1"/>
</dbReference>
<dbReference type="PANTHER" id="PTHR44167:SF24">
    <property type="entry name" value="SERINE_THREONINE-PROTEIN KINASE CHK2"/>
    <property type="match status" value="1"/>
</dbReference>
<dbReference type="AlphaFoldDB" id="A0A2J6TBY6"/>
<feature type="non-terminal residue" evidence="2">
    <location>
        <position position="1"/>
    </location>
</feature>
<proteinExistence type="predicted"/>
<evidence type="ECO:0000313" key="3">
    <source>
        <dbReference type="Proteomes" id="UP000235371"/>
    </source>
</evidence>
<dbReference type="SUPFAM" id="SSF56112">
    <property type="entry name" value="Protein kinase-like (PK-like)"/>
    <property type="match status" value="1"/>
</dbReference>
<gene>
    <name evidence="2" type="ORF">K444DRAFT_511844</name>
</gene>
<dbReference type="CDD" id="cd00180">
    <property type="entry name" value="PKc"/>
    <property type="match status" value="1"/>
</dbReference>
<dbReference type="InterPro" id="IPR008271">
    <property type="entry name" value="Ser/Thr_kinase_AS"/>
</dbReference>
<accession>A0A2J6TBY6</accession>
<dbReference type="GO" id="GO:0005524">
    <property type="term" value="F:ATP binding"/>
    <property type="evidence" value="ECO:0007669"/>
    <property type="project" value="InterPro"/>
</dbReference>
<dbReference type="InterPro" id="IPR011009">
    <property type="entry name" value="Kinase-like_dom_sf"/>
</dbReference>
<evidence type="ECO:0000259" key="1">
    <source>
        <dbReference type="PROSITE" id="PS50011"/>
    </source>
</evidence>
<dbReference type="EMBL" id="KZ613790">
    <property type="protein sequence ID" value="PMD60526.1"/>
    <property type="molecule type" value="Genomic_DNA"/>
</dbReference>
<dbReference type="PROSITE" id="PS00108">
    <property type="entry name" value="PROTEIN_KINASE_ST"/>
    <property type="match status" value="1"/>
</dbReference>
<keyword evidence="2" id="KW-0808">Transferase</keyword>
<dbReference type="GO" id="GO:0005634">
    <property type="term" value="C:nucleus"/>
    <property type="evidence" value="ECO:0007669"/>
    <property type="project" value="TreeGrafter"/>
</dbReference>
<dbReference type="InParanoid" id="A0A2J6TBY6"/>
<dbReference type="GeneID" id="36581558"/>
<dbReference type="GO" id="GO:0004674">
    <property type="term" value="F:protein serine/threonine kinase activity"/>
    <property type="evidence" value="ECO:0007669"/>
    <property type="project" value="TreeGrafter"/>
</dbReference>
<keyword evidence="2" id="KW-0418">Kinase</keyword>
<dbReference type="GO" id="GO:0044773">
    <property type="term" value="P:mitotic DNA damage checkpoint signaling"/>
    <property type="evidence" value="ECO:0007669"/>
    <property type="project" value="TreeGrafter"/>
</dbReference>
<dbReference type="Proteomes" id="UP000235371">
    <property type="component" value="Unassembled WGS sequence"/>
</dbReference>
<dbReference type="InterPro" id="IPR000719">
    <property type="entry name" value="Prot_kinase_dom"/>
</dbReference>
<dbReference type="STRING" id="1095630.A0A2J6TBY6"/>
<evidence type="ECO:0000313" key="2">
    <source>
        <dbReference type="EMBL" id="PMD60526.1"/>
    </source>
</evidence>
<dbReference type="PROSITE" id="PS50011">
    <property type="entry name" value="PROTEIN_KINASE_DOM"/>
    <property type="match status" value="1"/>
</dbReference>
<dbReference type="Gene3D" id="1.10.510.10">
    <property type="entry name" value="Transferase(Phosphotransferase) domain 1"/>
    <property type="match status" value="1"/>
</dbReference>